<gene>
    <name evidence="2" type="ORF">FYJ91_11315</name>
</gene>
<organism evidence="2 3">
    <name type="scientific">Sphingomonas montanisoli</name>
    <dbReference type="NCBI Taxonomy" id="2606412"/>
    <lineage>
        <taxon>Bacteria</taxon>
        <taxon>Pseudomonadati</taxon>
        <taxon>Pseudomonadota</taxon>
        <taxon>Alphaproteobacteria</taxon>
        <taxon>Sphingomonadales</taxon>
        <taxon>Sphingomonadaceae</taxon>
        <taxon>Sphingomonas</taxon>
    </lineage>
</organism>
<protein>
    <submittedName>
        <fullName evidence="2">Uncharacterized protein</fullName>
    </submittedName>
</protein>
<dbReference type="AlphaFoldDB" id="A0A5D9C2W6"/>
<comment type="caution">
    <text evidence="2">The sequence shown here is derived from an EMBL/GenBank/DDBJ whole genome shotgun (WGS) entry which is preliminary data.</text>
</comment>
<dbReference type="EMBL" id="VTOU01000003">
    <property type="protein sequence ID" value="TZG25607.1"/>
    <property type="molecule type" value="Genomic_DNA"/>
</dbReference>
<dbReference type="Proteomes" id="UP000322077">
    <property type="component" value="Unassembled WGS sequence"/>
</dbReference>
<evidence type="ECO:0000313" key="2">
    <source>
        <dbReference type="EMBL" id="TZG25607.1"/>
    </source>
</evidence>
<evidence type="ECO:0000256" key="1">
    <source>
        <dbReference type="SAM" id="MobiDB-lite"/>
    </source>
</evidence>
<sequence length="78" mass="8277">MIALAITYAFTAPLVALLLGKLMSHDGIHKSQALASHRHRDLLTADCSILAPRLDQQDAPLGHDDQAASVSHHGASSK</sequence>
<evidence type="ECO:0000313" key="3">
    <source>
        <dbReference type="Proteomes" id="UP000322077"/>
    </source>
</evidence>
<accession>A0A5D9C2W6</accession>
<proteinExistence type="predicted"/>
<keyword evidence="3" id="KW-1185">Reference proteome</keyword>
<name>A0A5D9C2W6_9SPHN</name>
<dbReference type="RefSeq" id="WP_149522415.1">
    <property type="nucleotide sequence ID" value="NZ_VTOU01000003.1"/>
</dbReference>
<reference evidence="2 3" key="1">
    <citation type="submission" date="2019-08" db="EMBL/GenBank/DDBJ databases">
        <authorList>
            <person name="Wang G."/>
            <person name="Xu Z."/>
        </authorList>
    </citation>
    <scope>NUCLEOTIDE SEQUENCE [LARGE SCALE GENOMIC DNA]</scope>
    <source>
        <strain evidence="2 3">ZX</strain>
    </source>
</reference>
<feature type="region of interest" description="Disordered" evidence="1">
    <location>
        <begin position="57"/>
        <end position="78"/>
    </location>
</feature>